<feature type="region of interest" description="Disordered" evidence="9">
    <location>
        <begin position="71"/>
        <end position="99"/>
    </location>
</feature>
<dbReference type="Pfam" id="PF22600">
    <property type="entry name" value="MTPAP-like_central"/>
    <property type="match status" value="1"/>
</dbReference>
<name>A0A6J2Y7S6_SITOR</name>
<dbReference type="PANTHER" id="PTHR12271">
    <property type="entry name" value="POLY A POLYMERASE CID PAP -RELATED"/>
    <property type="match status" value="1"/>
</dbReference>
<gene>
    <name evidence="13 14" type="primary">LOC115884548</name>
</gene>
<keyword evidence="7" id="KW-0460">Magnesium</keyword>
<evidence type="ECO:0000313" key="14">
    <source>
        <dbReference type="RefSeq" id="XP_030759026.1"/>
    </source>
</evidence>
<feature type="domain" description="PAP-associated" evidence="10">
    <location>
        <begin position="469"/>
        <end position="530"/>
    </location>
</feature>
<dbReference type="CDD" id="cd05402">
    <property type="entry name" value="NT_PAP_TUTase"/>
    <property type="match status" value="1"/>
</dbReference>
<dbReference type="GO" id="GO:0046872">
    <property type="term" value="F:metal ion binding"/>
    <property type="evidence" value="ECO:0007669"/>
    <property type="project" value="UniProtKB-KW"/>
</dbReference>
<dbReference type="Pfam" id="PF03828">
    <property type="entry name" value="PAP_assoc"/>
    <property type="match status" value="1"/>
</dbReference>
<dbReference type="OrthoDB" id="2274644at2759"/>
<dbReference type="GO" id="GO:1990817">
    <property type="term" value="F:poly(A) RNA polymerase activity"/>
    <property type="evidence" value="ECO:0007669"/>
    <property type="project" value="TreeGrafter"/>
</dbReference>
<evidence type="ECO:0000256" key="9">
    <source>
        <dbReference type="SAM" id="MobiDB-lite"/>
    </source>
</evidence>
<protein>
    <submittedName>
        <fullName evidence="13 14">Poly(A) RNA polymerase gld-2 homolog A-like isoform X1</fullName>
    </submittedName>
</protein>
<comment type="cofactor">
    <cofactor evidence="2">
        <name>Mg(2+)</name>
        <dbReference type="ChEBI" id="CHEBI:18420"/>
    </cofactor>
</comment>
<dbReference type="Gene3D" id="3.30.460.10">
    <property type="entry name" value="Beta Polymerase, domain 2"/>
    <property type="match status" value="1"/>
</dbReference>
<evidence type="ECO:0000256" key="6">
    <source>
        <dbReference type="ARBA" id="ARBA00022723"/>
    </source>
</evidence>
<dbReference type="InterPro" id="IPR002058">
    <property type="entry name" value="PAP_assoc"/>
</dbReference>
<comment type="similarity">
    <text evidence="8">Belongs to the DNA polymerase type-B-like family. GLD2 subfamily.</text>
</comment>
<sequence>MNASVFFDTIGTQEQPYYKLNKNEHGDLHIMGNDVVKLELSKDIIGLPLNVLSSAYAELTGRNDRIENKDMGLYRPISPSNDENYSPYGYRNSPSPGQDGVKFTPRNNYSHINNQTVTFGKFSHISQESFANSNNYQQHHPNNNYSIINSCYRNNNNTNSLDNNHNAHFSKNRVNQPSQQNNSNNSINREQRRKPLNTFYRYGSDVMIRRAHGLTHRFRSRSDIMKIDPNPPQLLNGGAYDQLSQAIWDVFTMKAQKIETYENKISLWKDLFLYIRKCLNHYALYIVGSTMTGFGLNTSDIDMCLLIKPCTEDPRLDSVHQLHHIKNYLLRYGLIIDSELILAKVPILKFREQATGFEIDLNCNNSVGIYNTHLLYCYARLDWRIRPLVVMVKLWAQANRINDAKNLTVSSYSWTLMVIHFLQCGVSPLVLPCLHTLYPERFNSDKSKITDVHEDIKSLENFRSYNTDSLAELFIDFFGYYANFDFSQYAISVRAGGRVLVEDCKQVKAPKNDPNQWRYMCIEEPFDFTNTARSVYDIAAFRHIRTVIAKTYEELLRTKMLNNVLPVAFSPETSLVM</sequence>
<evidence type="ECO:0000256" key="3">
    <source>
        <dbReference type="ARBA" id="ARBA00004496"/>
    </source>
</evidence>
<proteinExistence type="inferred from homology"/>
<dbReference type="SUPFAM" id="SSF81301">
    <property type="entry name" value="Nucleotidyltransferase"/>
    <property type="match status" value="1"/>
</dbReference>
<keyword evidence="6" id="KW-0479">Metal-binding</keyword>
<keyword evidence="12" id="KW-1185">Reference proteome</keyword>
<dbReference type="AlphaFoldDB" id="A0A6J2Y7S6"/>
<evidence type="ECO:0000313" key="13">
    <source>
        <dbReference type="RefSeq" id="XP_030759025.1"/>
    </source>
</evidence>
<feature type="region of interest" description="Disordered" evidence="9">
    <location>
        <begin position="156"/>
        <end position="194"/>
    </location>
</feature>
<reference evidence="13 14" key="1">
    <citation type="submission" date="2025-04" db="UniProtKB">
        <authorList>
            <consortium name="RefSeq"/>
        </authorList>
    </citation>
    <scope>IDENTIFICATION</scope>
    <source>
        <tissue evidence="13 14">Gonads</tissue>
    </source>
</reference>
<feature type="compositionally biased region" description="Low complexity" evidence="9">
    <location>
        <begin position="156"/>
        <end position="188"/>
    </location>
</feature>
<dbReference type="GO" id="GO:0005737">
    <property type="term" value="C:cytoplasm"/>
    <property type="evidence" value="ECO:0007669"/>
    <property type="project" value="UniProtKB-SubCell"/>
</dbReference>
<dbReference type="InterPro" id="IPR054708">
    <property type="entry name" value="MTPAP-like_central"/>
</dbReference>
<dbReference type="Proteomes" id="UP000504635">
    <property type="component" value="Unplaced"/>
</dbReference>
<dbReference type="KEGG" id="soy:115884548"/>
<dbReference type="GeneID" id="115884548"/>
<evidence type="ECO:0000259" key="11">
    <source>
        <dbReference type="Pfam" id="PF22600"/>
    </source>
</evidence>
<dbReference type="RefSeq" id="XP_030759025.1">
    <property type="nucleotide sequence ID" value="XM_030903165.1"/>
</dbReference>
<dbReference type="RefSeq" id="XP_030759026.1">
    <property type="nucleotide sequence ID" value="XM_030903166.1"/>
</dbReference>
<organism evidence="12 13">
    <name type="scientific">Sitophilus oryzae</name>
    <name type="common">Rice weevil</name>
    <name type="synonym">Curculio oryzae</name>
    <dbReference type="NCBI Taxonomy" id="7048"/>
    <lineage>
        <taxon>Eukaryota</taxon>
        <taxon>Metazoa</taxon>
        <taxon>Ecdysozoa</taxon>
        <taxon>Arthropoda</taxon>
        <taxon>Hexapoda</taxon>
        <taxon>Insecta</taxon>
        <taxon>Pterygota</taxon>
        <taxon>Neoptera</taxon>
        <taxon>Endopterygota</taxon>
        <taxon>Coleoptera</taxon>
        <taxon>Polyphaga</taxon>
        <taxon>Cucujiformia</taxon>
        <taxon>Curculionidae</taxon>
        <taxon>Dryophthorinae</taxon>
        <taxon>Sitophilus</taxon>
    </lineage>
</organism>
<comment type="cofactor">
    <cofactor evidence="1">
        <name>Mn(2+)</name>
        <dbReference type="ChEBI" id="CHEBI:29035"/>
    </cofactor>
</comment>
<dbReference type="Gene3D" id="1.10.1410.10">
    <property type="match status" value="1"/>
</dbReference>
<evidence type="ECO:0000256" key="7">
    <source>
        <dbReference type="ARBA" id="ARBA00022842"/>
    </source>
</evidence>
<evidence type="ECO:0000256" key="5">
    <source>
        <dbReference type="ARBA" id="ARBA00022679"/>
    </source>
</evidence>
<feature type="domain" description="Poly(A) RNA polymerase mitochondrial-like central palm" evidence="11">
    <location>
        <begin position="243"/>
        <end position="379"/>
    </location>
</feature>
<evidence type="ECO:0000313" key="12">
    <source>
        <dbReference type="Proteomes" id="UP000504635"/>
    </source>
</evidence>
<evidence type="ECO:0000256" key="4">
    <source>
        <dbReference type="ARBA" id="ARBA00022490"/>
    </source>
</evidence>
<dbReference type="SUPFAM" id="SSF81631">
    <property type="entry name" value="PAP/OAS1 substrate-binding domain"/>
    <property type="match status" value="1"/>
</dbReference>
<keyword evidence="5" id="KW-0808">Transferase</keyword>
<evidence type="ECO:0000256" key="1">
    <source>
        <dbReference type="ARBA" id="ARBA00001936"/>
    </source>
</evidence>
<keyword evidence="4" id="KW-0963">Cytoplasm</keyword>
<accession>A0A6J2Y7S6</accession>
<dbReference type="PANTHER" id="PTHR12271:SF40">
    <property type="entry name" value="POLY(A) RNA POLYMERASE GLD2"/>
    <property type="match status" value="1"/>
</dbReference>
<dbReference type="GO" id="GO:0031123">
    <property type="term" value="P:RNA 3'-end processing"/>
    <property type="evidence" value="ECO:0007669"/>
    <property type="project" value="TreeGrafter"/>
</dbReference>
<evidence type="ECO:0000256" key="8">
    <source>
        <dbReference type="ARBA" id="ARBA00038491"/>
    </source>
</evidence>
<evidence type="ECO:0000259" key="10">
    <source>
        <dbReference type="Pfam" id="PF03828"/>
    </source>
</evidence>
<evidence type="ECO:0000256" key="2">
    <source>
        <dbReference type="ARBA" id="ARBA00001946"/>
    </source>
</evidence>
<comment type="subcellular location">
    <subcellularLocation>
        <location evidence="3">Cytoplasm</location>
    </subcellularLocation>
</comment>
<dbReference type="InterPro" id="IPR043519">
    <property type="entry name" value="NT_sf"/>
</dbReference>